<gene>
    <name evidence="12" type="ORF">FSP39_016570</name>
</gene>
<evidence type="ECO:0000256" key="5">
    <source>
        <dbReference type="ARBA" id="ARBA00023125"/>
    </source>
</evidence>
<keyword evidence="4" id="KW-0805">Transcription regulation</keyword>
<keyword evidence="8" id="KW-0539">Nucleus</keyword>
<dbReference type="InterPro" id="IPR009044">
    <property type="entry name" value="ssDNA-bd_transcriptional_reg"/>
</dbReference>
<dbReference type="Proteomes" id="UP001186944">
    <property type="component" value="Unassembled WGS sequence"/>
</dbReference>
<dbReference type="EMBL" id="VSWD01000007">
    <property type="protein sequence ID" value="KAK3098143.1"/>
    <property type="molecule type" value="Genomic_DNA"/>
</dbReference>
<evidence type="ECO:0000256" key="3">
    <source>
        <dbReference type="ARBA" id="ARBA00013386"/>
    </source>
</evidence>
<proteinExistence type="inferred from homology"/>
<evidence type="ECO:0000313" key="12">
    <source>
        <dbReference type="EMBL" id="KAK3098143.1"/>
    </source>
</evidence>
<dbReference type="Pfam" id="PF02229">
    <property type="entry name" value="PC4"/>
    <property type="match status" value="1"/>
</dbReference>
<dbReference type="Gene3D" id="2.30.31.10">
    <property type="entry name" value="Transcriptional Coactivator Pc4, Chain A"/>
    <property type="match status" value="1"/>
</dbReference>
<comment type="similarity">
    <text evidence="2">Belongs to the transcriptional coactivator PC4 family.</text>
</comment>
<dbReference type="InterPro" id="IPR045125">
    <property type="entry name" value="Sub1/Tcp4-like"/>
</dbReference>
<keyword evidence="7" id="KW-0804">Transcription</keyword>
<sequence>MFQLSKMRFVTVSEFRGKVMVSIREHYEADGELRPGKKGISLNLEQWNQLKDQMDEIDAVVKDLK</sequence>
<evidence type="ECO:0000256" key="10">
    <source>
        <dbReference type="ARBA" id="ARBA00031984"/>
    </source>
</evidence>
<evidence type="ECO:0000256" key="9">
    <source>
        <dbReference type="ARBA" id="ARBA00024848"/>
    </source>
</evidence>
<dbReference type="SUPFAM" id="SSF54447">
    <property type="entry name" value="ssDNA-binding transcriptional regulator domain"/>
    <property type="match status" value="1"/>
</dbReference>
<keyword evidence="5" id="KW-0238">DNA-binding</keyword>
<reference evidence="12" key="1">
    <citation type="submission" date="2019-08" db="EMBL/GenBank/DDBJ databases">
        <title>The improved chromosome-level genome for the pearl oyster Pinctada fucata martensii using PacBio sequencing and Hi-C.</title>
        <authorList>
            <person name="Zheng Z."/>
        </authorList>
    </citation>
    <scope>NUCLEOTIDE SEQUENCE</scope>
    <source>
        <strain evidence="12">ZZ-2019</strain>
        <tissue evidence="12">Adductor muscle</tissue>
    </source>
</reference>
<comment type="function">
    <text evidence="9">General coactivator that functions cooperatively with TAFs and mediates functional interactions between upstream activators and the general transcriptional machinery. May be involved in stabilizing the multiprotein transcription complex. Binds single-stranded DNA. Also binds, in vitro, non-specifically to double-stranded DNA (ds DNA).</text>
</comment>
<evidence type="ECO:0000256" key="7">
    <source>
        <dbReference type="ARBA" id="ARBA00023163"/>
    </source>
</evidence>
<comment type="caution">
    <text evidence="12">The sequence shown here is derived from an EMBL/GenBank/DDBJ whole genome shotgun (WGS) entry which is preliminary data.</text>
</comment>
<dbReference type="FunFam" id="2.30.31.10:FF:000001">
    <property type="entry name" value="Activated RNA polymerase II transcriptional coactivator p15"/>
    <property type="match status" value="1"/>
</dbReference>
<dbReference type="PANTHER" id="PTHR13215">
    <property type="entry name" value="RNA POLYMERASE II TRANSCRIPTIONAL COACTIVATOR"/>
    <property type="match status" value="1"/>
</dbReference>
<evidence type="ECO:0000256" key="2">
    <source>
        <dbReference type="ARBA" id="ARBA00009001"/>
    </source>
</evidence>
<dbReference type="GO" id="GO:0003677">
    <property type="term" value="F:DNA binding"/>
    <property type="evidence" value="ECO:0007669"/>
    <property type="project" value="UniProtKB-KW"/>
</dbReference>
<dbReference type="GO" id="GO:0003713">
    <property type="term" value="F:transcription coactivator activity"/>
    <property type="evidence" value="ECO:0007669"/>
    <property type="project" value="InterPro"/>
</dbReference>
<accession>A0AA89BVX0</accession>
<dbReference type="GO" id="GO:0060261">
    <property type="term" value="P:positive regulation of transcription initiation by RNA polymerase II"/>
    <property type="evidence" value="ECO:0007669"/>
    <property type="project" value="InterPro"/>
</dbReference>
<protein>
    <recommendedName>
        <fullName evidence="3">Activated RNA polymerase II transcriptional coactivator p15</fullName>
    </recommendedName>
    <alternativeName>
        <fullName evidence="10">SUB1 homolog</fullName>
    </alternativeName>
</protein>
<comment type="subcellular location">
    <subcellularLocation>
        <location evidence="1">Nucleus</location>
    </subcellularLocation>
</comment>
<organism evidence="12 13">
    <name type="scientific">Pinctada imbricata</name>
    <name type="common">Atlantic pearl-oyster</name>
    <name type="synonym">Pinctada martensii</name>
    <dbReference type="NCBI Taxonomy" id="66713"/>
    <lineage>
        <taxon>Eukaryota</taxon>
        <taxon>Metazoa</taxon>
        <taxon>Spiralia</taxon>
        <taxon>Lophotrochozoa</taxon>
        <taxon>Mollusca</taxon>
        <taxon>Bivalvia</taxon>
        <taxon>Autobranchia</taxon>
        <taxon>Pteriomorphia</taxon>
        <taxon>Pterioida</taxon>
        <taxon>Pterioidea</taxon>
        <taxon>Pteriidae</taxon>
        <taxon>Pinctada</taxon>
    </lineage>
</organism>
<evidence type="ECO:0000256" key="8">
    <source>
        <dbReference type="ARBA" id="ARBA00023242"/>
    </source>
</evidence>
<evidence type="ECO:0000259" key="11">
    <source>
        <dbReference type="Pfam" id="PF02229"/>
    </source>
</evidence>
<dbReference type="GO" id="GO:0005634">
    <property type="term" value="C:nucleus"/>
    <property type="evidence" value="ECO:0007669"/>
    <property type="project" value="UniProtKB-SubCell"/>
</dbReference>
<evidence type="ECO:0000256" key="6">
    <source>
        <dbReference type="ARBA" id="ARBA00023159"/>
    </source>
</evidence>
<evidence type="ECO:0000256" key="1">
    <source>
        <dbReference type="ARBA" id="ARBA00004123"/>
    </source>
</evidence>
<keyword evidence="6" id="KW-0010">Activator</keyword>
<dbReference type="AlphaFoldDB" id="A0AA89BVX0"/>
<evidence type="ECO:0000313" key="13">
    <source>
        <dbReference type="Proteomes" id="UP001186944"/>
    </source>
</evidence>
<dbReference type="InterPro" id="IPR003173">
    <property type="entry name" value="PC4_C"/>
</dbReference>
<name>A0AA89BVX0_PINIB</name>
<feature type="domain" description="Transcriptional coactivator p15 (PC4) C-terminal" evidence="11">
    <location>
        <begin position="2"/>
        <end position="52"/>
    </location>
</feature>
<evidence type="ECO:0000256" key="4">
    <source>
        <dbReference type="ARBA" id="ARBA00023015"/>
    </source>
</evidence>
<keyword evidence="13" id="KW-1185">Reference proteome</keyword>